<evidence type="ECO:0000256" key="2">
    <source>
        <dbReference type="ARBA" id="ARBA00004141"/>
    </source>
</evidence>
<accession>A0A844B420</accession>
<keyword evidence="7" id="KW-0547">Nucleotide-binding</keyword>
<evidence type="ECO:0000256" key="10">
    <source>
        <dbReference type="ARBA" id="ARBA00022989"/>
    </source>
</evidence>
<evidence type="ECO:0000259" key="15">
    <source>
        <dbReference type="PROSITE" id="PS50112"/>
    </source>
</evidence>
<dbReference type="InterPro" id="IPR035965">
    <property type="entry name" value="PAS-like_dom_sf"/>
</dbReference>
<keyword evidence="10" id="KW-1133">Transmembrane helix</keyword>
<dbReference type="GO" id="GO:0030295">
    <property type="term" value="F:protein kinase activator activity"/>
    <property type="evidence" value="ECO:0007669"/>
    <property type="project" value="TreeGrafter"/>
</dbReference>
<evidence type="ECO:0000256" key="7">
    <source>
        <dbReference type="ARBA" id="ARBA00022741"/>
    </source>
</evidence>
<dbReference type="InterPro" id="IPR003594">
    <property type="entry name" value="HATPase_dom"/>
</dbReference>
<protein>
    <recommendedName>
        <fullName evidence="3">histidine kinase</fullName>
        <ecNumber evidence="3">2.7.13.3</ecNumber>
    </recommendedName>
</protein>
<dbReference type="GO" id="GO:0007234">
    <property type="term" value="P:osmosensory signaling via phosphorelay pathway"/>
    <property type="evidence" value="ECO:0007669"/>
    <property type="project" value="TreeGrafter"/>
</dbReference>
<dbReference type="GO" id="GO:0016020">
    <property type="term" value="C:membrane"/>
    <property type="evidence" value="ECO:0007669"/>
    <property type="project" value="UniProtKB-SubCell"/>
</dbReference>
<evidence type="ECO:0000256" key="8">
    <source>
        <dbReference type="ARBA" id="ARBA00022777"/>
    </source>
</evidence>
<evidence type="ECO:0000313" key="17">
    <source>
        <dbReference type="Proteomes" id="UP000487350"/>
    </source>
</evidence>
<feature type="coiled-coil region" evidence="13">
    <location>
        <begin position="123"/>
        <end position="154"/>
    </location>
</feature>
<dbReference type="InterPro" id="IPR000014">
    <property type="entry name" value="PAS"/>
</dbReference>
<dbReference type="GO" id="GO:0005524">
    <property type="term" value="F:ATP binding"/>
    <property type="evidence" value="ECO:0007669"/>
    <property type="project" value="UniProtKB-KW"/>
</dbReference>
<dbReference type="GO" id="GO:0000155">
    <property type="term" value="F:phosphorelay sensor kinase activity"/>
    <property type="evidence" value="ECO:0007669"/>
    <property type="project" value="InterPro"/>
</dbReference>
<dbReference type="Gene3D" id="1.10.287.130">
    <property type="match status" value="1"/>
</dbReference>
<dbReference type="PANTHER" id="PTHR42878">
    <property type="entry name" value="TWO-COMPONENT HISTIDINE KINASE"/>
    <property type="match status" value="1"/>
</dbReference>
<comment type="subcellular location">
    <subcellularLocation>
        <location evidence="2">Membrane</location>
        <topology evidence="2">Multi-pass membrane protein</topology>
    </subcellularLocation>
</comment>
<dbReference type="PROSITE" id="PS50112">
    <property type="entry name" value="PAS"/>
    <property type="match status" value="1"/>
</dbReference>
<dbReference type="EC" id="2.7.13.3" evidence="3"/>
<keyword evidence="6" id="KW-0812">Transmembrane</keyword>
<evidence type="ECO:0000256" key="6">
    <source>
        <dbReference type="ARBA" id="ARBA00022692"/>
    </source>
</evidence>
<evidence type="ECO:0000256" key="9">
    <source>
        <dbReference type="ARBA" id="ARBA00022840"/>
    </source>
</evidence>
<dbReference type="InterPro" id="IPR005467">
    <property type="entry name" value="His_kinase_dom"/>
</dbReference>
<dbReference type="InterPro" id="IPR050351">
    <property type="entry name" value="BphY/WalK/GraS-like"/>
</dbReference>
<evidence type="ECO:0000256" key="3">
    <source>
        <dbReference type="ARBA" id="ARBA00012438"/>
    </source>
</evidence>
<dbReference type="SMART" id="SM00091">
    <property type="entry name" value="PAS"/>
    <property type="match status" value="1"/>
</dbReference>
<dbReference type="InterPro" id="IPR003661">
    <property type="entry name" value="HisK_dim/P_dom"/>
</dbReference>
<dbReference type="SMART" id="SM00388">
    <property type="entry name" value="HisKA"/>
    <property type="match status" value="1"/>
</dbReference>
<dbReference type="CDD" id="cd00082">
    <property type="entry name" value="HisKA"/>
    <property type="match status" value="1"/>
</dbReference>
<gene>
    <name evidence="16" type="ORF">GHT07_19870</name>
</gene>
<dbReference type="CDD" id="cd00075">
    <property type="entry name" value="HATPase"/>
    <property type="match status" value="1"/>
</dbReference>
<dbReference type="OrthoDB" id="8807260at2"/>
<dbReference type="Pfam" id="PF13426">
    <property type="entry name" value="PAS_9"/>
    <property type="match status" value="1"/>
</dbReference>
<dbReference type="InterPro" id="IPR004358">
    <property type="entry name" value="Sig_transdc_His_kin-like_C"/>
</dbReference>
<keyword evidence="5" id="KW-0808">Transferase</keyword>
<dbReference type="Pfam" id="PF00512">
    <property type="entry name" value="HisKA"/>
    <property type="match status" value="1"/>
</dbReference>
<feature type="domain" description="PAS" evidence="15">
    <location>
        <begin position="14"/>
        <end position="59"/>
    </location>
</feature>
<dbReference type="SUPFAM" id="SSF55785">
    <property type="entry name" value="PYP-like sensor domain (PAS domain)"/>
    <property type="match status" value="1"/>
</dbReference>
<keyword evidence="4" id="KW-0597">Phosphoprotein</keyword>
<dbReference type="InterPro" id="IPR036097">
    <property type="entry name" value="HisK_dim/P_sf"/>
</dbReference>
<dbReference type="EMBL" id="WJBU01000026">
    <property type="protein sequence ID" value="MRD49538.1"/>
    <property type="molecule type" value="Genomic_DNA"/>
</dbReference>
<keyword evidence="17" id="KW-1185">Reference proteome</keyword>
<evidence type="ECO:0000256" key="4">
    <source>
        <dbReference type="ARBA" id="ARBA00022553"/>
    </source>
</evidence>
<sequence length="377" mass="41519">MAHGGGPFPDSQSAIEHAPCGLLQTDADGAIVWSNRTFCQWVGYGAQELVGQRRLQDLFTVGGRIFHQTHWAPLLQIQGSIAEVKLEIVTRSGERLPMIMNAILRERDGHVQQEIAMYVARDRDKYERELIQSRTKLEDAVAQANRLQAEAKDRALFAEQMMGIVSHDLRNPLSAIHMGAALLTRTGATQEQQTVLARITRSTDRANRLISELLDFTQARMGKGLAVTRQPVQLHALVRESVEELKMAFANRVLQHEQGTGDAPCYADPDRLVQLVGNLVANAMAYGSRDAPVTVRTCVDGPTFSITVHNHGEPIRQDLLDTIFQPMVRGENGNASGRSVGLGLFIVSEIARMHGGAVTARSTLEGGTEFTARLQRE</sequence>
<dbReference type="GO" id="GO:0000156">
    <property type="term" value="F:phosphorelay response regulator activity"/>
    <property type="evidence" value="ECO:0007669"/>
    <property type="project" value="TreeGrafter"/>
</dbReference>
<keyword evidence="9" id="KW-0067">ATP-binding</keyword>
<dbReference type="CDD" id="cd00130">
    <property type="entry name" value="PAS"/>
    <property type="match status" value="1"/>
</dbReference>
<comment type="catalytic activity">
    <reaction evidence="1">
        <text>ATP + protein L-histidine = ADP + protein N-phospho-L-histidine.</text>
        <dbReference type="EC" id="2.7.13.3"/>
    </reaction>
</comment>
<keyword evidence="13" id="KW-0175">Coiled coil</keyword>
<keyword evidence="11" id="KW-0902">Two-component regulatory system</keyword>
<comment type="caution">
    <text evidence="16">The sequence shown here is derived from an EMBL/GenBank/DDBJ whole genome shotgun (WGS) entry which is preliminary data.</text>
</comment>
<dbReference type="PROSITE" id="PS50109">
    <property type="entry name" value="HIS_KIN"/>
    <property type="match status" value="1"/>
</dbReference>
<reference evidence="16 17" key="1">
    <citation type="submission" date="2019-11" db="EMBL/GenBank/DDBJ databases">
        <title>Caenimonas koreensis gen. nov., sp. nov., isolated from activated sludge.</title>
        <authorList>
            <person name="Seung H.R."/>
        </authorList>
    </citation>
    <scope>NUCLEOTIDE SEQUENCE [LARGE SCALE GENOMIC DNA]</scope>
    <source>
        <strain evidence="16 17">EMB320</strain>
    </source>
</reference>
<dbReference type="NCBIfam" id="TIGR00229">
    <property type="entry name" value="sensory_box"/>
    <property type="match status" value="1"/>
</dbReference>
<dbReference type="PRINTS" id="PR00344">
    <property type="entry name" value="BCTRLSENSOR"/>
</dbReference>
<organism evidence="16 17">
    <name type="scientific">Caenimonas koreensis DSM 17982</name>
    <dbReference type="NCBI Taxonomy" id="1121255"/>
    <lineage>
        <taxon>Bacteria</taxon>
        <taxon>Pseudomonadati</taxon>
        <taxon>Pseudomonadota</taxon>
        <taxon>Betaproteobacteria</taxon>
        <taxon>Burkholderiales</taxon>
        <taxon>Comamonadaceae</taxon>
        <taxon>Caenimonas</taxon>
    </lineage>
</organism>
<evidence type="ECO:0000256" key="13">
    <source>
        <dbReference type="SAM" id="Coils"/>
    </source>
</evidence>
<dbReference type="Pfam" id="PF02518">
    <property type="entry name" value="HATPase_c"/>
    <property type="match status" value="1"/>
</dbReference>
<evidence type="ECO:0000256" key="1">
    <source>
        <dbReference type="ARBA" id="ARBA00000085"/>
    </source>
</evidence>
<dbReference type="SUPFAM" id="SSF47384">
    <property type="entry name" value="Homodimeric domain of signal transducing histidine kinase"/>
    <property type="match status" value="1"/>
</dbReference>
<evidence type="ECO:0000256" key="11">
    <source>
        <dbReference type="ARBA" id="ARBA00023012"/>
    </source>
</evidence>
<dbReference type="AlphaFoldDB" id="A0A844B420"/>
<dbReference type="SUPFAM" id="SSF55874">
    <property type="entry name" value="ATPase domain of HSP90 chaperone/DNA topoisomerase II/histidine kinase"/>
    <property type="match status" value="1"/>
</dbReference>
<evidence type="ECO:0000256" key="12">
    <source>
        <dbReference type="ARBA" id="ARBA00023136"/>
    </source>
</evidence>
<evidence type="ECO:0000313" key="16">
    <source>
        <dbReference type="EMBL" id="MRD49538.1"/>
    </source>
</evidence>
<dbReference type="InterPro" id="IPR036890">
    <property type="entry name" value="HATPase_C_sf"/>
</dbReference>
<dbReference type="Proteomes" id="UP000487350">
    <property type="component" value="Unassembled WGS sequence"/>
</dbReference>
<proteinExistence type="predicted"/>
<name>A0A844B420_9BURK</name>
<evidence type="ECO:0000256" key="5">
    <source>
        <dbReference type="ARBA" id="ARBA00022679"/>
    </source>
</evidence>
<dbReference type="PANTHER" id="PTHR42878:SF7">
    <property type="entry name" value="SENSOR HISTIDINE KINASE GLRK"/>
    <property type="match status" value="1"/>
</dbReference>
<dbReference type="SMART" id="SM00387">
    <property type="entry name" value="HATPase_c"/>
    <property type="match status" value="1"/>
</dbReference>
<dbReference type="Gene3D" id="3.30.565.10">
    <property type="entry name" value="Histidine kinase-like ATPase, C-terminal domain"/>
    <property type="match status" value="1"/>
</dbReference>
<evidence type="ECO:0000259" key="14">
    <source>
        <dbReference type="PROSITE" id="PS50109"/>
    </source>
</evidence>
<dbReference type="Gene3D" id="3.30.450.20">
    <property type="entry name" value="PAS domain"/>
    <property type="match status" value="1"/>
</dbReference>
<keyword evidence="12" id="KW-0472">Membrane</keyword>
<feature type="domain" description="Histidine kinase" evidence="14">
    <location>
        <begin position="164"/>
        <end position="377"/>
    </location>
</feature>
<keyword evidence="8" id="KW-0418">Kinase</keyword>